<reference evidence="15" key="1">
    <citation type="submission" date="2022-06" db="EMBL/GenBank/DDBJ databases">
        <title>Sphingomicrobium sedimins sp. nov., a marine bacterium isolated from tidal flat.</title>
        <authorList>
            <person name="Kim C.-H."/>
            <person name="Yoo Y."/>
            <person name="Kim J.-J."/>
        </authorList>
    </citation>
    <scope>NUCLEOTIDE SEQUENCE</scope>
    <source>
        <strain evidence="15">GRR-S6-50</strain>
    </source>
</reference>
<dbReference type="InterPro" id="IPR013785">
    <property type="entry name" value="Aldolase_TIM"/>
</dbReference>
<evidence type="ECO:0000256" key="4">
    <source>
        <dbReference type="ARBA" id="ARBA00004696"/>
    </source>
</evidence>
<comment type="caution">
    <text evidence="15">The sequence shown here is derived from an EMBL/GenBank/DDBJ whole genome shotgun (WGS) entry which is preliminary data.</text>
</comment>
<dbReference type="PANTHER" id="PTHR22854">
    <property type="entry name" value="TRYPTOPHAN BIOSYNTHESIS PROTEIN"/>
    <property type="match status" value="1"/>
</dbReference>
<evidence type="ECO:0000256" key="5">
    <source>
        <dbReference type="ARBA" id="ARBA00022605"/>
    </source>
</evidence>
<sequence>MADVLARIVARKREEVATRLGGKQVRAMPTRRSLIEALRQPGARFIMEVKPKSPSGHVARHKPEDALAAYRPVADAISILTDEEDFGGSLELLATLRRDYGGPILAKDFIVDPGQVSEARARGADAVLAMLSVLDDDGARAVLDHAATLYMDVLVEVHDEAELDRALALGAKLIGINNRDLKTLTTDLAVTERLAGQVPDDVTLISESGVRNHGDVQRLSPIVDGFLVGSSLMAAEHVAQAARHLVHGPVKLCGMARVADIARAAKAGASHVGFIFVDGTPRHVSVERARTLGLMAHDFGMKTVGVFRDQPIDRIAHIARTLRLDVVQMHERHAGTRVAALRPHLRDGIEIWALAGVEGGAADPHIDAADRMLFDTVKDGRTGGTGTAFDWSALDGHAGLASGFIAGGIDPENAPVAATSGAYGIDICSGVESEPGTKDPERIKALFNALRPADRRQA</sequence>
<evidence type="ECO:0000256" key="10">
    <source>
        <dbReference type="ARBA" id="ARBA00023239"/>
    </source>
</evidence>
<dbReference type="InterPro" id="IPR001240">
    <property type="entry name" value="PRAI_dom"/>
</dbReference>
<dbReference type="InterPro" id="IPR013798">
    <property type="entry name" value="Indole-3-glycerol_P_synth_dom"/>
</dbReference>
<evidence type="ECO:0000256" key="6">
    <source>
        <dbReference type="ARBA" id="ARBA00022793"/>
    </source>
</evidence>
<dbReference type="GO" id="GO:0000162">
    <property type="term" value="P:L-tryptophan biosynthetic process"/>
    <property type="evidence" value="ECO:0007669"/>
    <property type="project" value="UniProtKB-UniRule"/>
</dbReference>
<gene>
    <name evidence="15" type="primary">trpCF</name>
    <name evidence="12" type="synonym">trpF</name>
    <name evidence="15" type="ORF">NDO55_09500</name>
</gene>
<evidence type="ECO:0000256" key="8">
    <source>
        <dbReference type="ARBA" id="ARBA00023141"/>
    </source>
</evidence>
<dbReference type="HAMAP" id="MF_00135">
    <property type="entry name" value="PRAI"/>
    <property type="match status" value="1"/>
</dbReference>
<proteinExistence type="inferred from homology"/>
<dbReference type="AlphaFoldDB" id="A0A9X2J470"/>
<dbReference type="NCBIfam" id="NF006945">
    <property type="entry name" value="PRK09427.1"/>
    <property type="match status" value="1"/>
</dbReference>
<dbReference type="GO" id="GO:0004425">
    <property type="term" value="F:indole-3-glycerol-phosphate synthase activity"/>
    <property type="evidence" value="ECO:0007669"/>
    <property type="project" value="UniProtKB-EC"/>
</dbReference>
<dbReference type="Gene3D" id="3.20.20.70">
    <property type="entry name" value="Aldolase class I"/>
    <property type="match status" value="2"/>
</dbReference>
<dbReference type="InterPro" id="IPR011060">
    <property type="entry name" value="RibuloseP-bd_barrel"/>
</dbReference>
<dbReference type="EMBL" id="JAMSHT010000001">
    <property type="protein sequence ID" value="MCM8558056.1"/>
    <property type="molecule type" value="Genomic_DNA"/>
</dbReference>
<keyword evidence="7 12" id="KW-0822">Tryptophan biosynthesis</keyword>
<dbReference type="EC" id="5.3.1.24" evidence="12"/>
<dbReference type="InterPro" id="IPR045186">
    <property type="entry name" value="Indole-3-glycerol_P_synth"/>
</dbReference>
<organism evidence="15 16">
    <name type="scientific">Sphingomicrobium sediminis</name>
    <dbReference type="NCBI Taxonomy" id="2950949"/>
    <lineage>
        <taxon>Bacteria</taxon>
        <taxon>Pseudomonadati</taxon>
        <taxon>Pseudomonadota</taxon>
        <taxon>Alphaproteobacteria</taxon>
        <taxon>Sphingomonadales</taxon>
        <taxon>Sphingomonadaceae</taxon>
        <taxon>Sphingomicrobium</taxon>
    </lineage>
</organism>
<feature type="domain" description="Indole-3-glycerol phosphate synthase" evidence="13">
    <location>
        <begin position="6"/>
        <end position="245"/>
    </location>
</feature>
<keyword evidence="16" id="KW-1185">Reference proteome</keyword>
<comment type="similarity">
    <text evidence="12">Belongs to the TrpF family.</text>
</comment>
<evidence type="ECO:0000256" key="2">
    <source>
        <dbReference type="ARBA" id="ARBA00001633"/>
    </source>
</evidence>
<evidence type="ECO:0000313" key="16">
    <source>
        <dbReference type="Proteomes" id="UP001155128"/>
    </source>
</evidence>
<evidence type="ECO:0000256" key="9">
    <source>
        <dbReference type="ARBA" id="ARBA00023235"/>
    </source>
</evidence>
<dbReference type="Pfam" id="PF00697">
    <property type="entry name" value="PRAI"/>
    <property type="match status" value="1"/>
</dbReference>
<dbReference type="RefSeq" id="WP_252114666.1">
    <property type="nucleotide sequence ID" value="NZ_JAMSHT010000001.1"/>
</dbReference>
<dbReference type="PANTHER" id="PTHR22854:SF2">
    <property type="entry name" value="INDOLE-3-GLYCEROL-PHOSPHATE SYNTHASE"/>
    <property type="match status" value="1"/>
</dbReference>
<keyword evidence="6" id="KW-0210">Decarboxylase</keyword>
<evidence type="ECO:0000259" key="13">
    <source>
        <dbReference type="Pfam" id="PF00218"/>
    </source>
</evidence>
<comment type="catalytic activity">
    <reaction evidence="2">
        <text>1-(2-carboxyphenylamino)-1-deoxy-D-ribulose 5-phosphate + H(+) = (1S,2R)-1-C-(indol-3-yl)glycerol 3-phosphate + CO2 + H2O</text>
        <dbReference type="Rhea" id="RHEA:23476"/>
        <dbReference type="ChEBI" id="CHEBI:15377"/>
        <dbReference type="ChEBI" id="CHEBI:15378"/>
        <dbReference type="ChEBI" id="CHEBI:16526"/>
        <dbReference type="ChEBI" id="CHEBI:58613"/>
        <dbReference type="ChEBI" id="CHEBI:58866"/>
        <dbReference type="EC" id="4.1.1.48"/>
    </reaction>
</comment>
<dbReference type="SUPFAM" id="SSF51366">
    <property type="entry name" value="Ribulose-phoshate binding barrel"/>
    <property type="match status" value="2"/>
</dbReference>
<evidence type="ECO:0000256" key="1">
    <source>
        <dbReference type="ARBA" id="ARBA00001164"/>
    </source>
</evidence>
<evidence type="ECO:0000259" key="14">
    <source>
        <dbReference type="Pfam" id="PF00697"/>
    </source>
</evidence>
<dbReference type="Proteomes" id="UP001155128">
    <property type="component" value="Unassembled WGS sequence"/>
</dbReference>
<keyword evidence="5 12" id="KW-0028">Amino-acid biosynthesis</keyword>
<accession>A0A9X2J470</accession>
<comment type="pathway">
    <text evidence="3 12">Amino-acid biosynthesis; L-tryptophan biosynthesis; L-tryptophan from chorismate: step 3/5.</text>
</comment>
<keyword evidence="8 12" id="KW-0057">Aromatic amino acid biosynthesis</keyword>
<comment type="pathway">
    <text evidence="4">Amino-acid biosynthesis; L-tryptophan biosynthesis; L-tryptophan from chorismate: step 4/5.</text>
</comment>
<dbReference type="Pfam" id="PF00218">
    <property type="entry name" value="IGPS"/>
    <property type="match status" value="1"/>
</dbReference>
<evidence type="ECO:0000256" key="7">
    <source>
        <dbReference type="ARBA" id="ARBA00022822"/>
    </source>
</evidence>
<protein>
    <recommendedName>
        <fullName evidence="12">N-(5'-phosphoribosyl)anthranilate isomerase</fullName>
        <shortName evidence="12">PRAI</shortName>
        <ecNumber evidence="12">5.3.1.24</ecNumber>
    </recommendedName>
</protein>
<keyword evidence="11" id="KW-0511">Multifunctional enzyme</keyword>
<keyword evidence="10 15" id="KW-0456">Lyase</keyword>
<name>A0A9X2J470_9SPHN</name>
<keyword evidence="9 12" id="KW-0413">Isomerase</keyword>
<evidence type="ECO:0000313" key="15">
    <source>
        <dbReference type="EMBL" id="MCM8558056.1"/>
    </source>
</evidence>
<comment type="catalytic activity">
    <reaction evidence="1 12">
        <text>N-(5-phospho-beta-D-ribosyl)anthranilate = 1-(2-carboxyphenylamino)-1-deoxy-D-ribulose 5-phosphate</text>
        <dbReference type="Rhea" id="RHEA:21540"/>
        <dbReference type="ChEBI" id="CHEBI:18277"/>
        <dbReference type="ChEBI" id="CHEBI:58613"/>
        <dbReference type="EC" id="5.3.1.24"/>
    </reaction>
</comment>
<evidence type="ECO:0000256" key="3">
    <source>
        <dbReference type="ARBA" id="ARBA00004664"/>
    </source>
</evidence>
<dbReference type="CDD" id="cd00331">
    <property type="entry name" value="IGPS"/>
    <property type="match status" value="1"/>
</dbReference>
<feature type="domain" description="N-(5'phosphoribosyl) anthranilate isomerase (PRAI)" evidence="14">
    <location>
        <begin position="251"/>
        <end position="448"/>
    </location>
</feature>
<dbReference type="GO" id="GO:0004640">
    <property type="term" value="F:phosphoribosylanthranilate isomerase activity"/>
    <property type="evidence" value="ECO:0007669"/>
    <property type="project" value="UniProtKB-UniRule"/>
</dbReference>
<evidence type="ECO:0000256" key="11">
    <source>
        <dbReference type="ARBA" id="ARBA00023268"/>
    </source>
</evidence>
<dbReference type="CDD" id="cd00405">
    <property type="entry name" value="PRAI"/>
    <property type="match status" value="1"/>
</dbReference>
<evidence type="ECO:0000256" key="12">
    <source>
        <dbReference type="HAMAP-Rule" id="MF_00135"/>
    </source>
</evidence>